<organism evidence="2 3">
    <name type="scientific">Maledivibacter halophilus</name>
    <dbReference type="NCBI Taxonomy" id="36842"/>
    <lineage>
        <taxon>Bacteria</taxon>
        <taxon>Bacillati</taxon>
        <taxon>Bacillota</taxon>
        <taxon>Clostridia</taxon>
        <taxon>Peptostreptococcales</taxon>
        <taxon>Caminicellaceae</taxon>
        <taxon>Maledivibacter</taxon>
    </lineage>
</organism>
<keyword evidence="2" id="KW-0808">Transferase</keyword>
<evidence type="ECO:0000259" key="1">
    <source>
        <dbReference type="Pfam" id="PF03496"/>
    </source>
</evidence>
<dbReference type="AlphaFoldDB" id="A0A1T5KSM3"/>
<dbReference type="InterPro" id="IPR003540">
    <property type="entry name" value="ADP-ribosyltransferase"/>
</dbReference>
<proteinExistence type="predicted"/>
<sequence>MKSIETFIMRYYYKKINEPIKYENREFKENVYKYIEDYLVMKKLSSDYQVFFSESESREWSEKKSYIWDDIIDLLIRNALFYGNCTSKFTEKIVSTIRFYCGNIYSSINSFLREDGQLFKERDYYYHQMISHIENFDYIFARKSISENMITFRWMSKSGFENAVGCKLKEVEPGLVYKDKAYLSTSKNLYYDHYNKTTYDESDGVVLLILKVKNGIRAIDVSLVAIRYDEAEILIDKGTKIKIIESVVIKSNNAIFVGELIQ</sequence>
<keyword evidence="3" id="KW-1185">Reference proteome</keyword>
<dbReference type="GO" id="GO:0005576">
    <property type="term" value="C:extracellular region"/>
    <property type="evidence" value="ECO:0007669"/>
    <property type="project" value="InterPro"/>
</dbReference>
<dbReference type="Gene3D" id="3.90.176.10">
    <property type="entry name" value="Toxin ADP-ribosyltransferase, Chain A, domain 1"/>
    <property type="match status" value="1"/>
</dbReference>
<dbReference type="GO" id="GO:0016740">
    <property type="term" value="F:transferase activity"/>
    <property type="evidence" value="ECO:0007669"/>
    <property type="project" value="UniProtKB-KW"/>
</dbReference>
<name>A0A1T5KSM3_9FIRM</name>
<dbReference type="SUPFAM" id="SSF56399">
    <property type="entry name" value="ADP-ribosylation"/>
    <property type="match status" value="1"/>
</dbReference>
<accession>A0A1T5KSM3</accession>
<dbReference type="Pfam" id="PF03496">
    <property type="entry name" value="ADPrib_exo_Tox"/>
    <property type="match status" value="1"/>
</dbReference>
<dbReference type="Proteomes" id="UP000190285">
    <property type="component" value="Unassembled WGS sequence"/>
</dbReference>
<dbReference type="PROSITE" id="PS51996">
    <property type="entry name" value="TR_MART"/>
    <property type="match status" value="1"/>
</dbReference>
<dbReference type="RefSeq" id="WP_079491441.1">
    <property type="nucleotide sequence ID" value="NZ_FUZT01000004.1"/>
</dbReference>
<protein>
    <submittedName>
        <fullName evidence="2">ADP-ribosyltransferase exoenzyme</fullName>
    </submittedName>
</protein>
<evidence type="ECO:0000313" key="2">
    <source>
        <dbReference type="EMBL" id="SKC66399.1"/>
    </source>
</evidence>
<evidence type="ECO:0000313" key="3">
    <source>
        <dbReference type="Proteomes" id="UP000190285"/>
    </source>
</evidence>
<feature type="domain" description="ADP ribosyltransferase" evidence="1">
    <location>
        <begin position="82"/>
        <end position="253"/>
    </location>
</feature>
<gene>
    <name evidence="2" type="ORF">SAMN02194393_02106</name>
</gene>
<dbReference type="EMBL" id="FUZT01000004">
    <property type="protein sequence ID" value="SKC66399.1"/>
    <property type="molecule type" value="Genomic_DNA"/>
</dbReference>
<reference evidence="2 3" key="1">
    <citation type="submission" date="2017-02" db="EMBL/GenBank/DDBJ databases">
        <authorList>
            <person name="Peterson S.W."/>
        </authorList>
    </citation>
    <scope>NUCLEOTIDE SEQUENCE [LARGE SCALE GENOMIC DNA]</scope>
    <source>
        <strain evidence="2 3">M1</strain>
    </source>
</reference>